<name>A0A7S2Z5P2_9CHLO</name>
<dbReference type="PANTHER" id="PTHR15074">
    <property type="entry name" value="METHYL-CPG-BINDING PROTEIN"/>
    <property type="match status" value="1"/>
</dbReference>
<organism evidence="3">
    <name type="scientific">Chloropicon laureae</name>
    <dbReference type="NCBI Taxonomy" id="464258"/>
    <lineage>
        <taxon>Eukaryota</taxon>
        <taxon>Viridiplantae</taxon>
        <taxon>Chlorophyta</taxon>
        <taxon>Chloropicophyceae</taxon>
        <taxon>Chloropicales</taxon>
        <taxon>Chloropicaceae</taxon>
        <taxon>Chloropicon</taxon>
    </lineage>
</organism>
<keyword evidence="2" id="KW-0539">Nucleus</keyword>
<evidence type="ECO:0000313" key="3">
    <source>
        <dbReference type="EMBL" id="CAE0022306.1"/>
    </source>
</evidence>
<dbReference type="GO" id="GO:0005634">
    <property type="term" value="C:nucleus"/>
    <property type="evidence" value="ECO:0007669"/>
    <property type="project" value="UniProtKB-SubCell"/>
</dbReference>
<dbReference type="AlphaFoldDB" id="A0A7S2Z5P2"/>
<dbReference type="InterPro" id="IPR045138">
    <property type="entry name" value="MeCP2/MBD4"/>
</dbReference>
<evidence type="ECO:0000256" key="2">
    <source>
        <dbReference type="ARBA" id="ARBA00023242"/>
    </source>
</evidence>
<dbReference type="GO" id="GO:0006281">
    <property type="term" value="P:DNA repair"/>
    <property type="evidence" value="ECO:0007669"/>
    <property type="project" value="InterPro"/>
</dbReference>
<dbReference type="Gene3D" id="1.10.340.30">
    <property type="entry name" value="Hypothetical protein, domain 2"/>
    <property type="match status" value="1"/>
</dbReference>
<comment type="subcellular location">
    <subcellularLocation>
        <location evidence="1">Nucleus</location>
    </subcellularLocation>
</comment>
<sequence length="143" mass="16243">MSVSSSMSSTYGMEDTWRLLVCCVLMSRVSSWETKHACISAFFERFPTPTDLQRAEDLDKKVLEVIQPLGLFENRIKALMAVTTAFLCSARFAVDLKENKIYGIGQFGVDSYNIFCKGLTKCKPQDKTLASYCNWHIRTTMKT</sequence>
<dbReference type="GO" id="GO:0003824">
    <property type="term" value="F:catalytic activity"/>
    <property type="evidence" value="ECO:0007669"/>
    <property type="project" value="InterPro"/>
</dbReference>
<accession>A0A7S2Z5P2</accession>
<dbReference type="SUPFAM" id="SSF48150">
    <property type="entry name" value="DNA-glycosylase"/>
    <property type="match status" value="1"/>
</dbReference>
<dbReference type="InterPro" id="IPR011257">
    <property type="entry name" value="DNA_glycosylase"/>
</dbReference>
<evidence type="ECO:0000256" key="1">
    <source>
        <dbReference type="ARBA" id="ARBA00004123"/>
    </source>
</evidence>
<dbReference type="GO" id="GO:0003677">
    <property type="term" value="F:DNA binding"/>
    <property type="evidence" value="ECO:0007669"/>
    <property type="project" value="InterPro"/>
</dbReference>
<gene>
    <name evidence="3" type="ORF">CLAU1311_LOCUS5849</name>
</gene>
<proteinExistence type="predicted"/>
<dbReference type="PANTHER" id="PTHR15074:SF0">
    <property type="entry name" value="METHYL-CPG-BINDING DOMAIN PROTEIN 4-LIKE PROTEIN"/>
    <property type="match status" value="1"/>
</dbReference>
<protein>
    <submittedName>
        <fullName evidence="3">Uncharacterized protein</fullName>
    </submittedName>
</protein>
<dbReference type="EMBL" id="HBHU01008985">
    <property type="protein sequence ID" value="CAE0022306.1"/>
    <property type="molecule type" value="Transcribed_RNA"/>
</dbReference>
<reference evidence="3" key="1">
    <citation type="submission" date="2021-01" db="EMBL/GenBank/DDBJ databases">
        <authorList>
            <person name="Corre E."/>
            <person name="Pelletier E."/>
            <person name="Niang G."/>
            <person name="Scheremetjew M."/>
            <person name="Finn R."/>
            <person name="Kale V."/>
            <person name="Holt S."/>
            <person name="Cochrane G."/>
            <person name="Meng A."/>
            <person name="Brown T."/>
            <person name="Cohen L."/>
        </authorList>
    </citation>
    <scope>NUCLEOTIDE SEQUENCE</scope>
    <source>
        <strain evidence="3">RCC856</strain>
    </source>
</reference>